<comment type="catalytic activity">
    <reaction evidence="1 7">
        <text>Cleavage of hydrophobic, N-terminal signal or leader sequences from secreted and periplasmic proteins.</text>
        <dbReference type="EC" id="3.4.21.89"/>
    </reaction>
</comment>
<evidence type="ECO:0000256" key="4">
    <source>
        <dbReference type="ARBA" id="ARBA00019232"/>
    </source>
</evidence>
<evidence type="ECO:0000256" key="7">
    <source>
        <dbReference type="RuleBase" id="RU362042"/>
    </source>
</evidence>
<dbReference type="Gene3D" id="2.10.109.10">
    <property type="entry name" value="Umud Fragment, subunit A"/>
    <property type="match status" value="1"/>
</dbReference>
<dbReference type="GO" id="GO:0009003">
    <property type="term" value="F:signal peptidase activity"/>
    <property type="evidence" value="ECO:0007669"/>
    <property type="project" value="UniProtKB-EC"/>
</dbReference>
<keyword evidence="7" id="KW-0472">Membrane</keyword>
<dbReference type="EC" id="3.4.21.89" evidence="3 7"/>
<dbReference type="RefSeq" id="WP_067589621.1">
    <property type="nucleotide sequence ID" value="NZ_LXSL01000011.1"/>
</dbReference>
<comment type="similarity">
    <text evidence="2 7">Belongs to the peptidase S26 family.</text>
</comment>
<dbReference type="CDD" id="cd06530">
    <property type="entry name" value="S26_SPase_I"/>
    <property type="match status" value="1"/>
</dbReference>
<dbReference type="AlphaFoldDB" id="A0A1A9S2C3"/>
<feature type="transmembrane region" description="Helical" evidence="7">
    <location>
        <begin position="7"/>
        <end position="24"/>
    </location>
</feature>
<keyword evidence="5 7" id="KW-0378">Hydrolase</keyword>
<dbReference type="InterPro" id="IPR000223">
    <property type="entry name" value="Pept_S26A_signal_pept_1"/>
</dbReference>
<comment type="subcellular location">
    <subcellularLocation>
        <location evidence="7">Membrane</location>
        <topology evidence="7">Single-pass type II membrane protein</topology>
    </subcellularLocation>
</comment>
<comment type="caution">
    <text evidence="7">Lacks conserved residue(s) required for the propagation of feature annotation.</text>
</comment>
<dbReference type="Proteomes" id="UP000077885">
    <property type="component" value="Unassembled WGS sequence"/>
</dbReference>
<dbReference type="Pfam" id="PF10502">
    <property type="entry name" value="Peptidase_S26"/>
    <property type="match status" value="1"/>
</dbReference>
<evidence type="ECO:0000256" key="3">
    <source>
        <dbReference type="ARBA" id="ARBA00013208"/>
    </source>
</evidence>
<gene>
    <name evidence="9" type="ORF">A7P95_00615</name>
</gene>
<dbReference type="InterPro" id="IPR036286">
    <property type="entry name" value="LexA/Signal_pep-like_sf"/>
</dbReference>
<feature type="domain" description="Peptidase S26" evidence="8">
    <location>
        <begin position="104"/>
        <end position="333"/>
    </location>
</feature>
<feature type="active site" evidence="6">
    <location>
        <position position="133"/>
    </location>
</feature>
<evidence type="ECO:0000256" key="6">
    <source>
        <dbReference type="PIRSR" id="PIRSR600223-1"/>
    </source>
</evidence>
<evidence type="ECO:0000256" key="1">
    <source>
        <dbReference type="ARBA" id="ARBA00000677"/>
    </source>
</evidence>
<evidence type="ECO:0000256" key="2">
    <source>
        <dbReference type="ARBA" id="ARBA00009370"/>
    </source>
</evidence>
<accession>A0A1A9S2C3</accession>
<dbReference type="GO" id="GO:0016020">
    <property type="term" value="C:membrane"/>
    <property type="evidence" value="ECO:0007669"/>
    <property type="project" value="UniProtKB-SubCell"/>
</dbReference>
<name>A0A1A9S2C3_9NEIS</name>
<dbReference type="InterPro" id="IPR019757">
    <property type="entry name" value="Pept_S26A_signal_pept_1_Lys-AS"/>
</dbReference>
<dbReference type="NCBIfam" id="TIGR02227">
    <property type="entry name" value="sigpep_I_bact"/>
    <property type="match status" value="1"/>
</dbReference>
<dbReference type="GO" id="GO:0004252">
    <property type="term" value="F:serine-type endopeptidase activity"/>
    <property type="evidence" value="ECO:0007669"/>
    <property type="project" value="InterPro"/>
</dbReference>
<dbReference type="PRINTS" id="PR00727">
    <property type="entry name" value="LEADERPTASE"/>
</dbReference>
<reference evidence="10" key="1">
    <citation type="submission" date="2016-05" db="EMBL/GenBank/DDBJ databases">
        <title>Draft genome of Corynebacterium afermentans subsp. afermentans LCDC 88199T.</title>
        <authorList>
            <person name="Bernier A.-M."/>
            <person name="Bernard K."/>
        </authorList>
    </citation>
    <scope>NUCLEOTIDE SEQUENCE [LARGE SCALE GENOMIC DNA]</scope>
    <source>
        <strain evidence="10">NML02-A-017</strain>
    </source>
</reference>
<sequence>MEQSNTILYAAIAALVAGIVLFAASGKTRQNNGEWSGGLQWGYLLMMVGAFGLLAKVISLTAVLLILVLLTGAVWLWARMARKQRRQAPGYSAETDRDDNHFRDYMGSFFPLILVVFVLRTFVAEPFQIPSSSMRPGLVKGDFVLVNKFTYGIRVPVLNNVLIPVGQVQRGDVVVFNYPVNPDINYIKRIVGLPGDVVEYRNKVLTVNGKTEQDTFAAAYSYPDDFNANRILEAARFTANWEGRQFEVLKNEDAPTVSIPFLAQSANDFAQSGYQSGLREHCEYEADGSGFKCTVPAGKYFAMGDNRDSSADSRYWGFVDDKLLVGKAFFVWMNVGDRSRIGNSIR</sequence>
<keyword evidence="7" id="KW-0812">Transmembrane</keyword>
<dbReference type="SUPFAM" id="SSF51306">
    <property type="entry name" value="LexA/Signal peptidase"/>
    <property type="match status" value="1"/>
</dbReference>
<evidence type="ECO:0000259" key="8">
    <source>
        <dbReference type="Pfam" id="PF10502"/>
    </source>
</evidence>
<dbReference type="OrthoDB" id="9815782at2"/>
<evidence type="ECO:0000256" key="5">
    <source>
        <dbReference type="ARBA" id="ARBA00022801"/>
    </source>
</evidence>
<dbReference type="EMBL" id="LXSL01000011">
    <property type="protein sequence ID" value="OAM31042.1"/>
    <property type="molecule type" value="Genomic_DNA"/>
</dbReference>
<dbReference type="InterPro" id="IPR019533">
    <property type="entry name" value="Peptidase_S26"/>
</dbReference>
<proteinExistence type="inferred from homology"/>
<feature type="active site" evidence="6">
    <location>
        <position position="188"/>
    </location>
</feature>
<organism evidence="9 10">
    <name type="scientific">Eikenella longinqua</name>
    <dbReference type="NCBI Taxonomy" id="1795827"/>
    <lineage>
        <taxon>Bacteria</taxon>
        <taxon>Pseudomonadati</taxon>
        <taxon>Pseudomonadota</taxon>
        <taxon>Betaproteobacteria</taxon>
        <taxon>Neisseriales</taxon>
        <taxon>Neisseriaceae</taxon>
        <taxon>Eikenella</taxon>
    </lineage>
</organism>
<comment type="caution">
    <text evidence="9">The sequence shown here is derived from an EMBL/GenBank/DDBJ whole genome shotgun (WGS) entry which is preliminary data.</text>
</comment>
<protein>
    <recommendedName>
        <fullName evidence="4 7">Signal peptidase I</fullName>
        <ecNumber evidence="3 7">3.4.21.89</ecNumber>
    </recommendedName>
</protein>
<feature type="transmembrane region" description="Helical" evidence="7">
    <location>
        <begin position="44"/>
        <end position="77"/>
    </location>
</feature>
<dbReference type="PANTHER" id="PTHR43390">
    <property type="entry name" value="SIGNAL PEPTIDASE I"/>
    <property type="match status" value="1"/>
</dbReference>
<keyword evidence="10" id="KW-1185">Reference proteome</keyword>
<feature type="transmembrane region" description="Helical" evidence="7">
    <location>
        <begin position="105"/>
        <end position="123"/>
    </location>
</feature>
<dbReference type="STRING" id="1795827.A7P95_00615"/>
<evidence type="ECO:0000313" key="9">
    <source>
        <dbReference type="EMBL" id="OAM31042.1"/>
    </source>
</evidence>
<keyword evidence="7" id="KW-1133">Transmembrane helix</keyword>
<keyword evidence="7" id="KW-0645">Protease</keyword>
<dbReference type="PANTHER" id="PTHR43390:SF1">
    <property type="entry name" value="CHLOROPLAST PROCESSING PEPTIDASE"/>
    <property type="match status" value="1"/>
</dbReference>
<dbReference type="PROSITE" id="PS00760">
    <property type="entry name" value="SPASE_I_2"/>
    <property type="match status" value="1"/>
</dbReference>
<evidence type="ECO:0000313" key="10">
    <source>
        <dbReference type="Proteomes" id="UP000077885"/>
    </source>
</evidence>
<dbReference type="GO" id="GO:0006465">
    <property type="term" value="P:signal peptide processing"/>
    <property type="evidence" value="ECO:0007669"/>
    <property type="project" value="InterPro"/>
</dbReference>